<protein>
    <submittedName>
        <fullName evidence="1">Uncharacterized protein</fullName>
    </submittedName>
</protein>
<evidence type="ECO:0000313" key="1">
    <source>
        <dbReference type="EMBL" id="MVT41852.1"/>
    </source>
</evidence>
<evidence type="ECO:0000313" key="2">
    <source>
        <dbReference type="Proteomes" id="UP000468388"/>
    </source>
</evidence>
<comment type="caution">
    <text evidence="1">The sequence shown here is derived from an EMBL/GenBank/DDBJ whole genome shotgun (WGS) entry which is preliminary data.</text>
</comment>
<dbReference type="AlphaFoldDB" id="A0A6N8JCM1"/>
<keyword evidence="2" id="KW-1185">Reference proteome</keyword>
<accession>A0A6N8JCM1</accession>
<dbReference type="RefSeq" id="WP_157300472.1">
    <property type="nucleotide sequence ID" value="NZ_BAAAZB010000006.1"/>
</dbReference>
<name>A0A6N8JCM1_9BACT</name>
<gene>
    <name evidence="1" type="ORF">GO495_14775</name>
</gene>
<sequence length="81" mass="8670">MKKAKIVLTVVAIFAIVGGALAIKARDTNLFYVPSVPGGICSVPVFTTLTTTIPNVGKHLEYSFTTIQPTTTCLTWVTQTI</sequence>
<organism evidence="1 2">
    <name type="scientific">Chitinophaga oryziterrae</name>
    <dbReference type="NCBI Taxonomy" id="1031224"/>
    <lineage>
        <taxon>Bacteria</taxon>
        <taxon>Pseudomonadati</taxon>
        <taxon>Bacteroidota</taxon>
        <taxon>Chitinophagia</taxon>
        <taxon>Chitinophagales</taxon>
        <taxon>Chitinophagaceae</taxon>
        <taxon>Chitinophaga</taxon>
    </lineage>
</organism>
<reference evidence="1 2" key="1">
    <citation type="submission" date="2019-12" db="EMBL/GenBank/DDBJ databases">
        <title>The draft genomic sequence of strain Chitinophaga oryziterrae JCM 16595.</title>
        <authorList>
            <person name="Zhang X."/>
        </authorList>
    </citation>
    <scope>NUCLEOTIDE SEQUENCE [LARGE SCALE GENOMIC DNA]</scope>
    <source>
        <strain evidence="1 2">JCM 16595</strain>
    </source>
</reference>
<dbReference type="EMBL" id="WRXO01000003">
    <property type="protein sequence ID" value="MVT41852.1"/>
    <property type="molecule type" value="Genomic_DNA"/>
</dbReference>
<proteinExistence type="predicted"/>
<dbReference type="Proteomes" id="UP000468388">
    <property type="component" value="Unassembled WGS sequence"/>
</dbReference>